<dbReference type="InterPro" id="IPR001647">
    <property type="entry name" value="HTH_TetR"/>
</dbReference>
<dbReference type="InterPro" id="IPR009057">
    <property type="entry name" value="Homeodomain-like_sf"/>
</dbReference>
<dbReference type="EMBL" id="JAMZFW010000036">
    <property type="protein sequence ID" value="MCP1103652.1"/>
    <property type="molecule type" value="Genomic_DNA"/>
</dbReference>
<protein>
    <submittedName>
        <fullName evidence="4">TetR/AcrR family transcriptional regulator</fullName>
    </submittedName>
</protein>
<sequence>MSKPDHSIDQRLLDSAKEEFLANGFEKASLKIICENAGITTGALYKRYTGKEELFNAVVAETLSALNDFVAAKTQVDEKFLSDNELIAAWDMGEPVMMGWYRFLYAQKDGFFLLIRCSAGTRYADFQHDWVDNMTGKTYNYFLEAYKRGLAHTEISRKEMHILLTAFWATIYEPFIHGYTWDEIVAHCKIVCNLFNWNRVLGFEELG</sequence>
<dbReference type="PRINTS" id="PR00455">
    <property type="entry name" value="HTHTETR"/>
</dbReference>
<evidence type="ECO:0000313" key="4">
    <source>
        <dbReference type="EMBL" id="MCP1103652.1"/>
    </source>
</evidence>
<dbReference type="Proteomes" id="UP001523566">
    <property type="component" value="Unassembled WGS sequence"/>
</dbReference>
<evidence type="ECO:0000259" key="3">
    <source>
        <dbReference type="PROSITE" id="PS50977"/>
    </source>
</evidence>
<organism evidence="4 5">
    <name type="scientific">Aequitasia blattaphilus</name>
    <dbReference type="NCBI Taxonomy" id="2949332"/>
    <lineage>
        <taxon>Bacteria</taxon>
        <taxon>Bacillati</taxon>
        <taxon>Bacillota</taxon>
        <taxon>Clostridia</taxon>
        <taxon>Lachnospirales</taxon>
        <taxon>Lachnospiraceae</taxon>
        <taxon>Aequitasia</taxon>
    </lineage>
</organism>
<comment type="caution">
    <text evidence="4">The sequence shown here is derived from an EMBL/GenBank/DDBJ whole genome shotgun (WGS) entry which is preliminary data.</text>
</comment>
<evidence type="ECO:0000256" key="1">
    <source>
        <dbReference type="ARBA" id="ARBA00023125"/>
    </source>
</evidence>
<dbReference type="Gene3D" id="1.10.357.10">
    <property type="entry name" value="Tetracycline Repressor, domain 2"/>
    <property type="match status" value="1"/>
</dbReference>
<dbReference type="SUPFAM" id="SSF46689">
    <property type="entry name" value="Homeodomain-like"/>
    <property type="match status" value="1"/>
</dbReference>
<dbReference type="Pfam" id="PF00440">
    <property type="entry name" value="TetR_N"/>
    <property type="match status" value="1"/>
</dbReference>
<proteinExistence type="predicted"/>
<evidence type="ECO:0000256" key="2">
    <source>
        <dbReference type="PROSITE-ProRule" id="PRU00335"/>
    </source>
</evidence>
<evidence type="ECO:0000313" key="5">
    <source>
        <dbReference type="Proteomes" id="UP001523566"/>
    </source>
</evidence>
<keyword evidence="5" id="KW-1185">Reference proteome</keyword>
<dbReference type="PROSITE" id="PS50977">
    <property type="entry name" value="HTH_TETR_2"/>
    <property type="match status" value="1"/>
</dbReference>
<dbReference type="RefSeq" id="WP_262067420.1">
    <property type="nucleotide sequence ID" value="NZ_JAMXOD010000036.1"/>
</dbReference>
<accession>A0ABT1EFG4</accession>
<gene>
    <name evidence="4" type="ORF">NK125_14720</name>
</gene>
<feature type="DNA-binding region" description="H-T-H motif" evidence="2">
    <location>
        <begin position="29"/>
        <end position="48"/>
    </location>
</feature>
<reference evidence="4 5" key="1">
    <citation type="journal article" date="2022" name="Genome Biol. Evol.">
        <title>Host diet, physiology and behaviors set the stage for Lachnospiraceae cladogenesis.</title>
        <authorList>
            <person name="Vera-Ponce De Leon A."/>
            <person name="Schneider M."/>
            <person name="Jahnes B.C."/>
            <person name="Sadowski V."/>
            <person name="Camuy-Velez L.A."/>
            <person name="Duan J."/>
            <person name="Sabree Z.L."/>
        </authorList>
    </citation>
    <scope>NUCLEOTIDE SEQUENCE [LARGE SCALE GENOMIC DNA]</scope>
    <source>
        <strain evidence="4 5">PAL113</strain>
    </source>
</reference>
<feature type="domain" description="HTH tetR-type" evidence="3">
    <location>
        <begin position="6"/>
        <end position="66"/>
    </location>
</feature>
<keyword evidence="1 2" id="KW-0238">DNA-binding</keyword>
<name>A0ABT1EFG4_9FIRM</name>